<dbReference type="PANTHER" id="PTHR46847:SF1">
    <property type="entry name" value="D-ALLOSE-BINDING PERIPLASMIC PROTEIN-RELATED"/>
    <property type="match status" value="1"/>
</dbReference>
<evidence type="ECO:0000256" key="4">
    <source>
        <dbReference type="SAM" id="SignalP"/>
    </source>
</evidence>
<feature type="chain" id="PRO_5047189189" evidence="4">
    <location>
        <begin position="22"/>
        <end position="350"/>
    </location>
</feature>
<feature type="signal peptide" evidence="4">
    <location>
        <begin position="1"/>
        <end position="21"/>
    </location>
</feature>
<dbReference type="RefSeq" id="WP_408158219.1">
    <property type="nucleotide sequence ID" value="NZ_JAQQFM010000005.1"/>
</dbReference>
<proteinExistence type="inferred from homology"/>
<evidence type="ECO:0000259" key="5">
    <source>
        <dbReference type="Pfam" id="PF13407"/>
    </source>
</evidence>
<dbReference type="InterPro" id="IPR028082">
    <property type="entry name" value="Peripla_BP_I"/>
</dbReference>
<name>A0ABW9AAM3_9BURK</name>
<evidence type="ECO:0000256" key="2">
    <source>
        <dbReference type="ARBA" id="ARBA00007639"/>
    </source>
</evidence>
<dbReference type="Gene3D" id="3.40.50.2300">
    <property type="match status" value="2"/>
</dbReference>
<dbReference type="InterPro" id="IPR025997">
    <property type="entry name" value="SBP_2_dom"/>
</dbReference>
<comment type="subcellular location">
    <subcellularLocation>
        <location evidence="1">Cell envelope</location>
    </subcellularLocation>
</comment>
<keyword evidence="3 4" id="KW-0732">Signal</keyword>
<comment type="similarity">
    <text evidence="2">Belongs to the bacterial solute-binding protein 2 family.</text>
</comment>
<gene>
    <name evidence="6" type="ORF">PQR62_12210</name>
</gene>
<dbReference type="SUPFAM" id="SSF53822">
    <property type="entry name" value="Periplasmic binding protein-like I"/>
    <property type="match status" value="1"/>
</dbReference>
<dbReference type="Pfam" id="PF13407">
    <property type="entry name" value="Peripla_BP_4"/>
    <property type="match status" value="1"/>
</dbReference>
<dbReference type="CDD" id="cd19997">
    <property type="entry name" value="PBP1_ABC_sugar_binding-like"/>
    <property type="match status" value="1"/>
</dbReference>
<organism evidence="6 7">
    <name type="scientific">Herbaspirillum lusitanum</name>
    <dbReference type="NCBI Taxonomy" id="213312"/>
    <lineage>
        <taxon>Bacteria</taxon>
        <taxon>Pseudomonadati</taxon>
        <taxon>Pseudomonadota</taxon>
        <taxon>Betaproteobacteria</taxon>
        <taxon>Burkholderiales</taxon>
        <taxon>Oxalobacteraceae</taxon>
        <taxon>Herbaspirillum</taxon>
    </lineage>
</organism>
<protein>
    <submittedName>
        <fullName evidence="6">ABC transporter substrate-binding protein</fullName>
    </submittedName>
</protein>
<accession>A0ABW9AAM3</accession>
<evidence type="ECO:0000256" key="3">
    <source>
        <dbReference type="ARBA" id="ARBA00022729"/>
    </source>
</evidence>
<evidence type="ECO:0000256" key="1">
    <source>
        <dbReference type="ARBA" id="ARBA00004196"/>
    </source>
</evidence>
<keyword evidence="7" id="KW-1185">Reference proteome</keyword>
<reference evidence="6 7" key="1">
    <citation type="journal article" date="2024" name="Chem. Sci.">
        <title>Discovery of megapolipeptins by genome mining of a Burkholderiales bacteria collection.</title>
        <authorList>
            <person name="Paulo B.S."/>
            <person name="Recchia M.J.J."/>
            <person name="Lee S."/>
            <person name="Fergusson C.H."/>
            <person name="Romanowski S.B."/>
            <person name="Hernandez A."/>
            <person name="Krull N."/>
            <person name="Liu D.Y."/>
            <person name="Cavanagh H."/>
            <person name="Bos A."/>
            <person name="Gray C.A."/>
            <person name="Murphy B.T."/>
            <person name="Linington R.G."/>
            <person name="Eustaquio A.S."/>
        </authorList>
    </citation>
    <scope>NUCLEOTIDE SEQUENCE [LARGE SCALE GENOMIC DNA]</scope>
    <source>
        <strain evidence="6 7">RL21-008-BIB-A</strain>
    </source>
</reference>
<comment type="caution">
    <text evidence="6">The sequence shown here is derived from an EMBL/GenBank/DDBJ whole genome shotgun (WGS) entry which is preliminary data.</text>
</comment>
<evidence type="ECO:0000313" key="7">
    <source>
        <dbReference type="Proteomes" id="UP001629246"/>
    </source>
</evidence>
<dbReference type="Proteomes" id="UP001629246">
    <property type="component" value="Unassembled WGS sequence"/>
</dbReference>
<sequence>MTKPSMRALTLAAFASTFAVAAISPLSASAQSATGDTSSKKIALSNNYAANAWRQSMLKSWETTANDAVKRKLIGSAPAFTTSENQATEQAQQIQNLILQGYNAIVVDAASPSALNGTIKKACGAGVVVVSYDGIVTEPCAYRVTFNFRKMGEAQIDYLAERLGGKGNLLEIRGLAGVSVDGEIHAGILDGLKKHPGLKVVGSVNGDWAQTVAQKAVSGILPTLPKIDGVVTQGGDGFGAAQAFKAANRPLPIIILGNREDELQWWKTQIGTGYKTYSASNPPGAVTVAFWVAQQVLAGKKIPKDIDIVAPILTLDEKQLPGALAKTPQGGVADITFSQEETLRLLDGKK</sequence>
<evidence type="ECO:0000313" key="6">
    <source>
        <dbReference type="EMBL" id="MFL9925032.1"/>
    </source>
</evidence>
<dbReference type="EMBL" id="JAQQFM010000005">
    <property type="protein sequence ID" value="MFL9925032.1"/>
    <property type="molecule type" value="Genomic_DNA"/>
</dbReference>
<dbReference type="PANTHER" id="PTHR46847">
    <property type="entry name" value="D-ALLOSE-BINDING PERIPLASMIC PROTEIN-RELATED"/>
    <property type="match status" value="1"/>
</dbReference>
<feature type="domain" description="Periplasmic binding protein" evidence="5">
    <location>
        <begin position="42"/>
        <end position="301"/>
    </location>
</feature>